<dbReference type="PANTHER" id="PTHR34220:SF7">
    <property type="entry name" value="SENSOR HISTIDINE KINASE YPDA"/>
    <property type="match status" value="1"/>
</dbReference>
<keyword evidence="1" id="KW-0472">Membrane</keyword>
<keyword evidence="1" id="KW-0812">Transmembrane</keyword>
<name>A0A150XH71_9BACT</name>
<evidence type="ECO:0000259" key="2">
    <source>
        <dbReference type="Pfam" id="PF06580"/>
    </source>
</evidence>
<evidence type="ECO:0000256" key="1">
    <source>
        <dbReference type="SAM" id="Phobius"/>
    </source>
</evidence>
<reference evidence="3 4" key="1">
    <citation type="submission" date="2016-01" db="EMBL/GenBank/DDBJ databases">
        <title>Genome sequencing of Roseivirga spongicola UST030701-084.</title>
        <authorList>
            <person name="Selvaratnam C."/>
            <person name="Thevarajoo S."/>
            <person name="Goh K.M."/>
            <person name="Ee R."/>
            <person name="Chan K.-G."/>
            <person name="Chong C.S."/>
        </authorList>
    </citation>
    <scope>NUCLEOTIDE SEQUENCE [LARGE SCALE GENOMIC DNA]</scope>
    <source>
        <strain evidence="3 4">UST030701-084</strain>
    </source>
</reference>
<feature type="domain" description="Signal transduction histidine kinase internal region" evidence="2">
    <location>
        <begin position="158"/>
        <end position="236"/>
    </location>
</feature>
<sequence length="350" mass="40408">MRKRRLYWILQLVGWGLYFSANFISQGFDPQSLGEQVVRNQRIELTIHSIFFFLLSHYFIRGITIKRGWLQINITKVIPRILGVILLASIIGNILSFSLYFVVGTRTPSDQSLQTEIPLLFGSSFVLFVLWSTVYFLYHYLESNNRSLKYEAAMNEMHLNQLKAQLNPHFIFNALNSMRALVDEEPTKAKIAITQLSNILRNSLITDKKRVVNFRNELNTVKDYLALEGIRFEERLKIKYKIDPRSDHFDIPPMMMQTLVENAIKHGVSNLMEGGLIEIQSNVTDSMLTIKIRNSGQLSGIKKKPTNRTGVGLINTKERLKLIYGDTATFNIYNENDKFVVTEVKIPQRI</sequence>
<gene>
    <name evidence="3" type="ORF">AWW68_04575</name>
</gene>
<organism evidence="3 4">
    <name type="scientific">Roseivirga spongicola</name>
    <dbReference type="NCBI Taxonomy" id="333140"/>
    <lineage>
        <taxon>Bacteria</taxon>
        <taxon>Pseudomonadati</taxon>
        <taxon>Bacteroidota</taxon>
        <taxon>Cytophagia</taxon>
        <taxon>Cytophagales</taxon>
        <taxon>Roseivirgaceae</taxon>
        <taxon>Roseivirga</taxon>
    </lineage>
</organism>
<feature type="transmembrane region" description="Helical" evidence="1">
    <location>
        <begin position="7"/>
        <end position="25"/>
    </location>
</feature>
<dbReference type="InterPro" id="IPR036890">
    <property type="entry name" value="HATPase_C_sf"/>
</dbReference>
<dbReference type="RefSeq" id="WP_068217081.1">
    <property type="nucleotide sequence ID" value="NZ_CP139724.1"/>
</dbReference>
<evidence type="ECO:0000313" key="3">
    <source>
        <dbReference type="EMBL" id="KYG78048.1"/>
    </source>
</evidence>
<dbReference type="GO" id="GO:0000155">
    <property type="term" value="F:phosphorelay sensor kinase activity"/>
    <property type="evidence" value="ECO:0007669"/>
    <property type="project" value="InterPro"/>
</dbReference>
<feature type="transmembrane region" description="Helical" evidence="1">
    <location>
        <begin position="117"/>
        <end position="138"/>
    </location>
</feature>
<dbReference type="PANTHER" id="PTHR34220">
    <property type="entry name" value="SENSOR HISTIDINE KINASE YPDA"/>
    <property type="match status" value="1"/>
</dbReference>
<dbReference type="GO" id="GO:0016020">
    <property type="term" value="C:membrane"/>
    <property type="evidence" value="ECO:0007669"/>
    <property type="project" value="InterPro"/>
</dbReference>
<feature type="transmembrane region" description="Helical" evidence="1">
    <location>
        <begin position="45"/>
        <end position="60"/>
    </location>
</feature>
<dbReference type="OrthoDB" id="9792992at2"/>
<dbReference type="Pfam" id="PF06580">
    <property type="entry name" value="His_kinase"/>
    <property type="match status" value="1"/>
</dbReference>
<protein>
    <recommendedName>
        <fullName evidence="2">Signal transduction histidine kinase internal region domain-containing protein</fullName>
    </recommendedName>
</protein>
<dbReference type="InterPro" id="IPR010559">
    <property type="entry name" value="Sig_transdc_His_kin_internal"/>
</dbReference>
<dbReference type="Gene3D" id="3.30.565.10">
    <property type="entry name" value="Histidine kinase-like ATPase, C-terminal domain"/>
    <property type="match status" value="1"/>
</dbReference>
<dbReference type="EMBL" id="LRPC01000001">
    <property type="protein sequence ID" value="KYG78048.1"/>
    <property type="molecule type" value="Genomic_DNA"/>
</dbReference>
<proteinExistence type="predicted"/>
<dbReference type="InterPro" id="IPR050640">
    <property type="entry name" value="Bact_2-comp_sensor_kinase"/>
</dbReference>
<keyword evidence="1" id="KW-1133">Transmembrane helix</keyword>
<evidence type="ECO:0000313" key="4">
    <source>
        <dbReference type="Proteomes" id="UP000075606"/>
    </source>
</evidence>
<dbReference type="AlphaFoldDB" id="A0A150XH71"/>
<feature type="transmembrane region" description="Helical" evidence="1">
    <location>
        <begin position="81"/>
        <end position="102"/>
    </location>
</feature>
<dbReference type="SUPFAM" id="SSF55874">
    <property type="entry name" value="ATPase domain of HSP90 chaperone/DNA topoisomerase II/histidine kinase"/>
    <property type="match status" value="1"/>
</dbReference>
<keyword evidence="4" id="KW-1185">Reference proteome</keyword>
<dbReference type="STRING" id="333140.AWW68_04575"/>
<dbReference type="Proteomes" id="UP000075606">
    <property type="component" value="Unassembled WGS sequence"/>
</dbReference>
<comment type="caution">
    <text evidence="3">The sequence shown here is derived from an EMBL/GenBank/DDBJ whole genome shotgun (WGS) entry which is preliminary data.</text>
</comment>
<accession>A0A150XH71</accession>